<comment type="catalytic activity">
    <reaction evidence="11">
        <text>Preferential cleavage: Arg-|-Xaa, Lys-|-Xaa.</text>
        <dbReference type="EC" id="3.4.21.4"/>
    </reaction>
</comment>
<feature type="chain" id="PRO_5016011989" description="trypsin" evidence="16">
    <location>
        <begin position="23"/>
        <end position="277"/>
    </location>
</feature>
<gene>
    <name evidence="18" type="primary">HaOG200518</name>
    <name evidence="18" type="ORF">B5X24_HaOG200518</name>
</gene>
<dbReference type="CDD" id="cd00190">
    <property type="entry name" value="Tryp_SPc"/>
    <property type="match status" value="1"/>
</dbReference>
<dbReference type="PROSITE" id="PS00134">
    <property type="entry name" value="TRYPSIN_HIS"/>
    <property type="match status" value="1"/>
</dbReference>
<dbReference type="PROSITE" id="PS00135">
    <property type="entry name" value="TRYPSIN_SER"/>
    <property type="match status" value="1"/>
</dbReference>
<evidence type="ECO:0000256" key="12">
    <source>
        <dbReference type="ARBA" id="ARBA00038868"/>
    </source>
</evidence>
<keyword evidence="19" id="KW-1185">Reference proteome</keyword>
<dbReference type="InterPro" id="IPR043504">
    <property type="entry name" value="Peptidase_S1_PA_chymotrypsin"/>
</dbReference>
<evidence type="ECO:0000256" key="15">
    <source>
        <dbReference type="RuleBase" id="RU363034"/>
    </source>
</evidence>
<organism evidence="18 19">
    <name type="scientific">Helicoverpa armigera</name>
    <name type="common">Cotton bollworm</name>
    <name type="synonym">Heliothis armigera</name>
    <dbReference type="NCBI Taxonomy" id="29058"/>
    <lineage>
        <taxon>Eukaryota</taxon>
        <taxon>Metazoa</taxon>
        <taxon>Ecdysozoa</taxon>
        <taxon>Arthropoda</taxon>
        <taxon>Hexapoda</taxon>
        <taxon>Insecta</taxon>
        <taxon>Pterygota</taxon>
        <taxon>Neoptera</taxon>
        <taxon>Endopterygota</taxon>
        <taxon>Lepidoptera</taxon>
        <taxon>Glossata</taxon>
        <taxon>Ditrysia</taxon>
        <taxon>Noctuoidea</taxon>
        <taxon>Noctuidae</taxon>
        <taxon>Heliothinae</taxon>
        <taxon>Helicoverpa</taxon>
    </lineage>
</organism>
<evidence type="ECO:0000313" key="19">
    <source>
        <dbReference type="Proteomes" id="UP000249218"/>
    </source>
</evidence>
<keyword evidence="6 15" id="KW-0378">Hydrolase</keyword>
<dbReference type="PANTHER" id="PTHR24276:SF97">
    <property type="entry name" value="GH13245P2-RELATED"/>
    <property type="match status" value="1"/>
</dbReference>
<dbReference type="Gene3D" id="2.40.10.10">
    <property type="entry name" value="Trypsin-like serine proteases"/>
    <property type="match status" value="2"/>
</dbReference>
<dbReference type="PROSITE" id="PS50240">
    <property type="entry name" value="TRYPSIN_DOM"/>
    <property type="match status" value="1"/>
</dbReference>
<dbReference type="InterPro" id="IPR001314">
    <property type="entry name" value="Peptidase_S1A"/>
</dbReference>
<evidence type="ECO:0000256" key="2">
    <source>
        <dbReference type="ARBA" id="ARBA00007664"/>
    </source>
</evidence>
<dbReference type="Proteomes" id="UP000249218">
    <property type="component" value="Unassembled WGS sequence"/>
</dbReference>
<dbReference type="GO" id="GO:0005576">
    <property type="term" value="C:extracellular region"/>
    <property type="evidence" value="ECO:0007669"/>
    <property type="project" value="UniProtKB-SubCell"/>
</dbReference>
<dbReference type="FunFam" id="2.40.10.10:FF:000068">
    <property type="entry name" value="transmembrane protease serine 2"/>
    <property type="match status" value="1"/>
</dbReference>
<feature type="signal peptide" evidence="16">
    <location>
        <begin position="1"/>
        <end position="22"/>
    </location>
</feature>
<dbReference type="PRINTS" id="PR00722">
    <property type="entry name" value="CHYMOTRYPSIN"/>
</dbReference>
<evidence type="ECO:0000256" key="6">
    <source>
        <dbReference type="ARBA" id="ARBA00022801"/>
    </source>
</evidence>
<dbReference type="OrthoDB" id="5565075at2759"/>
<dbReference type="InterPro" id="IPR050430">
    <property type="entry name" value="Peptidase_S1"/>
</dbReference>
<accession>A0A2W1BHD3</accession>
<dbReference type="AlphaFoldDB" id="A0A2W1BHD3"/>
<dbReference type="GO" id="GO:0006508">
    <property type="term" value="P:proteolysis"/>
    <property type="evidence" value="ECO:0007669"/>
    <property type="project" value="UniProtKB-KW"/>
</dbReference>
<sequence length="277" mass="30043">MVKMSFANIVISVGVLAGVANGVPLPSDPKPFIIGGAEASIGYAPYMAALISSGTIFCGVSIISEKLVLTAAHCVFSFNGELLDNLYIRAGSNKWNSGGITVDVGDIHVHPKWDRDTIKYDAAILELKEDLVFSEYIGVVRLGYDFVEGNVSSVVTGWGRTGPRIEGNVVHLQPTPDDLQILYMNTIDHNQCQEQMLAIAGARAPPIQEDIEICTFHSRGHGMCVGDSGSPLIRVSTREQVGLVSWGYNCAIGAPDVYVRLSGIRDFVERILDLYRE</sequence>
<keyword evidence="9" id="KW-1015">Disulfide bond</keyword>
<dbReference type="InterPro" id="IPR009003">
    <property type="entry name" value="Peptidase_S1_PA"/>
</dbReference>
<keyword evidence="5" id="KW-0222">Digestion</keyword>
<evidence type="ECO:0000256" key="13">
    <source>
        <dbReference type="ARBA" id="ARBA00055534"/>
    </source>
</evidence>
<dbReference type="PANTHER" id="PTHR24276">
    <property type="entry name" value="POLYSERASE-RELATED"/>
    <property type="match status" value="1"/>
</dbReference>
<dbReference type="GO" id="GO:0090729">
    <property type="term" value="F:toxin activity"/>
    <property type="evidence" value="ECO:0007669"/>
    <property type="project" value="UniProtKB-KW"/>
</dbReference>
<dbReference type="SUPFAM" id="SSF50494">
    <property type="entry name" value="Trypsin-like serine proteases"/>
    <property type="match status" value="1"/>
</dbReference>
<comment type="similarity">
    <text evidence="2">Belongs to the peptidase S1 family.</text>
</comment>
<dbReference type="EMBL" id="KZ150045">
    <property type="protein sequence ID" value="PZC74509.1"/>
    <property type="molecule type" value="Genomic_DNA"/>
</dbReference>
<keyword evidence="10" id="KW-1199">Hemostasis impairing toxin</keyword>
<dbReference type="GO" id="GO:0004252">
    <property type="term" value="F:serine-type endopeptidase activity"/>
    <property type="evidence" value="ECO:0007669"/>
    <property type="project" value="UniProtKB-EC"/>
</dbReference>
<dbReference type="InterPro" id="IPR033116">
    <property type="entry name" value="TRYPSIN_SER"/>
</dbReference>
<evidence type="ECO:0000256" key="8">
    <source>
        <dbReference type="ARBA" id="ARBA00023145"/>
    </source>
</evidence>
<dbReference type="SMART" id="SM00020">
    <property type="entry name" value="Tryp_SPc"/>
    <property type="match status" value="1"/>
</dbReference>
<evidence type="ECO:0000256" key="11">
    <source>
        <dbReference type="ARBA" id="ARBA00036320"/>
    </source>
</evidence>
<evidence type="ECO:0000313" key="18">
    <source>
        <dbReference type="EMBL" id="PZC74509.1"/>
    </source>
</evidence>
<dbReference type="InterPro" id="IPR018114">
    <property type="entry name" value="TRYPSIN_HIS"/>
</dbReference>
<comment type="subcellular location">
    <subcellularLocation>
        <location evidence="1">Secreted</location>
        <location evidence="1">Extracellular space</location>
    </subcellularLocation>
</comment>
<keyword evidence="16" id="KW-0732">Signal</keyword>
<evidence type="ECO:0000256" key="5">
    <source>
        <dbReference type="ARBA" id="ARBA00022757"/>
    </source>
</evidence>
<keyword evidence="14" id="KW-1205">Fibrinolytic toxin</keyword>
<evidence type="ECO:0000256" key="4">
    <source>
        <dbReference type="ARBA" id="ARBA00022670"/>
    </source>
</evidence>
<keyword evidence="8" id="KW-0865">Zymogen</keyword>
<keyword evidence="4 15" id="KW-0645">Protease</keyword>
<evidence type="ECO:0000256" key="3">
    <source>
        <dbReference type="ARBA" id="ARBA00022656"/>
    </source>
</evidence>
<evidence type="ECO:0000256" key="16">
    <source>
        <dbReference type="SAM" id="SignalP"/>
    </source>
</evidence>
<dbReference type="InterPro" id="IPR001254">
    <property type="entry name" value="Trypsin_dom"/>
</dbReference>
<keyword evidence="7 15" id="KW-0720">Serine protease</keyword>
<evidence type="ECO:0000256" key="7">
    <source>
        <dbReference type="ARBA" id="ARBA00022825"/>
    </source>
</evidence>
<keyword evidence="3" id="KW-0800">Toxin</keyword>
<dbReference type="GO" id="GO:0007586">
    <property type="term" value="P:digestion"/>
    <property type="evidence" value="ECO:0007669"/>
    <property type="project" value="UniProtKB-KW"/>
</dbReference>
<name>A0A2W1BHD3_HELAM</name>
<evidence type="ECO:0000256" key="9">
    <source>
        <dbReference type="ARBA" id="ARBA00023157"/>
    </source>
</evidence>
<evidence type="ECO:0000256" key="14">
    <source>
        <dbReference type="ARBA" id="ARBA00084094"/>
    </source>
</evidence>
<dbReference type="Pfam" id="PF00089">
    <property type="entry name" value="Trypsin"/>
    <property type="match status" value="1"/>
</dbReference>
<evidence type="ECO:0000256" key="1">
    <source>
        <dbReference type="ARBA" id="ARBA00004239"/>
    </source>
</evidence>
<feature type="domain" description="Peptidase S1" evidence="17">
    <location>
        <begin position="33"/>
        <end position="273"/>
    </location>
</feature>
<evidence type="ECO:0000256" key="10">
    <source>
        <dbReference type="ARBA" id="ARBA00023240"/>
    </source>
</evidence>
<proteinExistence type="inferred from homology"/>
<reference evidence="18 19" key="1">
    <citation type="journal article" date="2017" name="BMC Biol.">
        <title>Genomic innovations, transcriptional plasticity and gene loss underlying the evolution and divergence of two highly polyphagous and invasive Helicoverpa pest species.</title>
        <authorList>
            <person name="Pearce S.L."/>
            <person name="Clarke D.F."/>
            <person name="East P.D."/>
            <person name="Elfekih S."/>
            <person name="Gordon K.H."/>
            <person name="Jermiin L.S."/>
            <person name="McGaughran A."/>
            <person name="Oakeshott J.G."/>
            <person name="Papanikolaou A."/>
            <person name="Perera O.P."/>
            <person name="Rane R.V."/>
            <person name="Richards S."/>
            <person name="Tay W.T."/>
            <person name="Walsh T.K."/>
            <person name="Anderson A."/>
            <person name="Anderson C.J."/>
            <person name="Asgari S."/>
            <person name="Board P.G."/>
            <person name="Bretschneider A."/>
            <person name="Campbell P.M."/>
            <person name="Chertemps T."/>
            <person name="Christeller J.T."/>
            <person name="Coppin C.W."/>
            <person name="Downes S.J."/>
            <person name="Duan G."/>
            <person name="Farnsworth C.A."/>
            <person name="Good R.T."/>
            <person name="Han L.B."/>
            <person name="Han Y.C."/>
            <person name="Hatje K."/>
            <person name="Horne I."/>
            <person name="Huang Y.P."/>
            <person name="Hughes D.S."/>
            <person name="Jacquin-Joly E."/>
            <person name="James W."/>
            <person name="Jhangiani S."/>
            <person name="Kollmar M."/>
            <person name="Kuwar S.S."/>
            <person name="Li S."/>
            <person name="Liu N.Y."/>
            <person name="Maibeche M.T."/>
            <person name="Miller J.R."/>
            <person name="Montagne N."/>
            <person name="Perry T."/>
            <person name="Qu J."/>
            <person name="Song S.V."/>
            <person name="Sutton G.G."/>
            <person name="Vogel H."/>
            <person name="Walenz B.P."/>
            <person name="Xu W."/>
            <person name="Zhang H.J."/>
            <person name="Zou Z."/>
            <person name="Batterham P."/>
            <person name="Edwards O.R."/>
            <person name="Feyereisen R."/>
            <person name="Gibbs R.A."/>
            <person name="Heckel D.G."/>
            <person name="McGrath A."/>
            <person name="Robin C."/>
            <person name="Scherer S.E."/>
            <person name="Worley K.C."/>
            <person name="Wu Y.D."/>
        </authorList>
    </citation>
    <scope>NUCLEOTIDE SEQUENCE [LARGE SCALE GENOMIC DNA]</scope>
    <source>
        <strain evidence="18">Harm_GR_Male_#8</strain>
        <tissue evidence="18">Whole organism</tissue>
    </source>
</reference>
<comment type="function">
    <text evidence="13">Fibrinolytic activity; shows preferential cleavage of Arg-Gly bonds in all three fibrinogen chains. Contact with the caterpillars causes severe bleeding, due the anticoagulant effect of the protein.</text>
</comment>
<dbReference type="EC" id="3.4.21.4" evidence="12"/>
<evidence type="ECO:0000259" key="17">
    <source>
        <dbReference type="PROSITE" id="PS50240"/>
    </source>
</evidence>
<protein>
    <recommendedName>
        <fullName evidence="12">trypsin</fullName>
        <ecNumber evidence="12">3.4.21.4</ecNumber>
    </recommendedName>
</protein>